<evidence type="ECO:0000313" key="5">
    <source>
        <dbReference type="EMBL" id="KAF2731856.1"/>
    </source>
</evidence>
<comment type="similarity">
    <text evidence="1">Belongs to the glycosyltransferase 34 family.</text>
</comment>
<dbReference type="InterPro" id="IPR008630">
    <property type="entry name" value="Glyco_trans_34"/>
</dbReference>
<comment type="caution">
    <text evidence="5">The sequence shown here is derived from an EMBL/GenBank/DDBJ whole genome shotgun (WGS) entry which is preliminary data.</text>
</comment>
<sequence>MFSPPAWLQSPKSNRLVLVIKVTIAFSIVLLVTQLLLGDHDIPHHISKFTIPQPQKLPNFIAHGDSQCLPPVNQTLLTYSVNVHSECRKNAPFATGRARIATVTAHFGESREHYQHAFETHLLHSLIHGTELHVMCDKVVDDLWNKPAFILSLLLKEMELPPEKRLEWIFWVDRDTIIMDQCRPTSSFLPPDWHTRVADKSQKGPPLDVNLIVTKDHNGLNNGVFLLRVGNWALDMFTDILAFRDYKPDVELIFTEQSAMENVMDEPKFKYQTQVVPQHWFNAFPAGGPDEYESRKSDKDYEGMEDNRMRKGDFLLHFAGDGNKGESISQWRDFVSRIPHPWNSPETIRRDSTESIAKWWGELGF</sequence>
<dbReference type="Gene3D" id="3.90.550.10">
    <property type="entry name" value="Spore Coat Polysaccharide Biosynthesis Protein SpsA, Chain A"/>
    <property type="match status" value="1"/>
</dbReference>
<evidence type="ECO:0000256" key="4">
    <source>
        <dbReference type="SAM" id="Phobius"/>
    </source>
</evidence>
<reference evidence="5" key="1">
    <citation type="journal article" date="2020" name="Stud. Mycol.">
        <title>101 Dothideomycetes genomes: a test case for predicting lifestyles and emergence of pathogens.</title>
        <authorList>
            <person name="Haridas S."/>
            <person name="Albert R."/>
            <person name="Binder M."/>
            <person name="Bloem J."/>
            <person name="Labutti K."/>
            <person name="Salamov A."/>
            <person name="Andreopoulos B."/>
            <person name="Baker S."/>
            <person name="Barry K."/>
            <person name="Bills G."/>
            <person name="Bluhm B."/>
            <person name="Cannon C."/>
            <person name="Castanera R."/>
            <person name="Culley D."/>
            <person name="Daum C."/>
            <person name="Ezra D."/>
            <person name="Gonzalez J."/>
            <person name="Henrissat B."/>
            <person name="Kuo A."/>
            <person name="Liang C."/>
            <person name="Lipzen A."/>
            <person name="Lutzoni F."/>
            <person name="Magnuson J."/>
            <person name="Mondo S."/>
            <person name="Nolan M."/>
            <person name="Ohm R."/>
            <person name="Pangilinan J."/>
            <person name="Park H.-J."/>
            <person name="Ramirez L."/>
            <person name="Alfaro M."/>
            <person name="Sun H."/>
            <person name="Tritt A."/>
            <person name="Yoshinaga Y."/>
            <person name="Zwiers L.-H."/>
            <person name="Turgeon B."/>
            <person name="Goodwin S."/>
            <person name="Spatafora J."/>
            <person name="Crous P."/>
            <person name="Grigoriev I."/>
        </authorList>
    </citation>
    <scope>NUCLEOTIDE SEQUENCE</scope>
    <source>
        <strain evidence="5">CBS 125425</strain>
    </source>
</reference>
<dbReference type="GO" id="GO:0006487">
    <property type="term" value="P:protein N-linked glycosylation"/>
    <property type="evidence" value="ECO:0007669"/>
    <property type="project" value="TreeGrafter"/>
</dbReference>
<dbReference type="Pfam" id="PF05637">
    <property type="entry name" value="Glyco_transf_34"/>
    <property type="match status" value="1"/>
</dbReference>
<proteinExistence type="inferred from homology"/>
<name>A0A9P4QVV0_9PLEO</name>
<evidence type="ECO:0000313" key="6">
    <source>
        <dbReference type="Proteomes" id="UP000799444"/>
    </source>
</evidence>
<keyword evidence="2" id="KW-0328">Glycosyltransferase</keyword>
<feature type="transmembrane region" description="Helical" evidence="4">
    <location>
        <begin position="16"/>
        <end position="37"/>
    </location>
</feature>
<evidence type="ECO:0008006" key="7">
    <source>
        <dbReference type="Google" id="ProtNLM"/>
    </source>
</evidence>
<accession>A0A9P4QVV0</accession>
<evidence type="ECO:0000256" key="3">
    <source>
        <dbReference type="ARBA" id="ARBA00022679"/>
    </source>
</evidence>
<dbReference type="PANTHER" id="PTHR31306">
    <property type="entry name" value="ALPHA-1,6-MANNOSYLTRANSFERASE MNN11-RELATED"/>
    <property type="match status" value="1"/>
</dbReference>
<keyword evidence="3" id="KW-0808">Transferase</keyword>
<dbReference type="Proteomes" id="UP000799444">
    <property type="component" value="Unassembled WGS sequence"/>
</dbReference>
<evidence type="ECO:0000256" key="1">
    <source>
        <dbReference type="ARBA" id="ARBA00005664"/>
    </source>
</evidence>
<dbReference type="OrthoDB" id="407658at2759"/>
<dbReference type="InterPro" id="IPR029044">
    <property type="entry name" value="Nucleotide-diphossugar_trans"/>
</dbReference>
<dbReference type="AlphaFoldDB" id="A0A9P4QVV0"/>
<evidence type="ECO:0000256" key="2">
    <source>
        <dbReference type="ARBA" id="ARBA00022676"/>
    </source>
</evidence>
<keyword evidence="6" id="KW-1185">Reference proteome</keyword>
<keyword evidence="4" id="KW-0472">Membrane</keyword>
<gene>
    <name evidence="5" type="ORF">EJ04DRAFT_609883</name>
</gene>
<dbReference type="EMBL" id="ML996188">
    <property type="protein sequence ID" value="KAF2731856.1"/>
    <property type="molecule type" value="Genomic_DNA"/>
</dbReference>
<organism evidence="5 6">
    <name type="scientific">Polyplosphaeria fusca</name>
    <dbReference type="NCBI Taxonomy" id="682080"/>
    <lineage>
        <taxon>Eukaryota</taxon>
        <taxon>Fungi</taxon>
        <taxon>Dikarya</taxon>
        <taxon>Ascomycota</taxon>
        <taxon>Pezizomycotina</taxon>
        <taxon>Dothideomycetes</taxon>
        <taxon>Pleosporomycetidae</taxon>
        <taxon>Pleosporales</taxon>
        <taxon>Tetraplosphaeriaceae</taxon>
        <taxon>Polyplosphaeria</taxon>
    </lineage>
</organism>
<dbReference type="FunFam" id="3.90.550.10:FF:000237">
    <property type="entry name" value="WGS project CABT00000000 data, contig 2.1"/>
    <property type="match status" value="1"/>
</dbReference>
<dbReference type="GO" id="GO:0000139">
    <property type="term" value="C:Golgi membrane"/>
    <property type="evidence" value="ECO:0007669"/>
    <property type="project" value="TreeGrafter"/>
</dbReference>
<keyword evidence="4" id="KW-1133">Transmembrane helix</keyword>
<protein>
    <recommendedName>
        <fullName evidence="7">Glycosyltransferase family 34 protein</fullName>
    </recommendedName>
</protein>
<keyword evidence="4" id="KW-0812">Transmembrane</keyword>
<dbReference type="PANTHER" id="PTHR31306:SF8">
    <property type="entry name" value="GLYCOSYLTRANSFERASE FAMILY 34 PROTEIN"/>
    <property type="match status" value="1"/>
</dbReference>
<dbReference type="GO" id="GO:0016757">
    <property type="term" value="F:glycosyltransferase activity"/>
    <property type="evidence" value="ECO:0007669"/>
    <property type="project" value="UniProtKB-KW"/>
</dbReference>